<organism evidence="2 3">
    <name type="scientific">Carnegiea gigantea</name>
    <dbReference type="NCBI Taxonomy" id="171969"/>
    <lineage>
        <taxon>Eukaryota</taxon>
        <taxon>Viridiplantae</taxon>
        <taxon>Streptophyta</taxon>
        <taxon>Embryophyta</taxon>
        <taxon>Tracheophyta</taxon>
        <taxon>Spermatophyta</taxon>
        <taxon>Magnoliopsida</taxon>
        <taxon>eudicotyledons</taxon>
        <taxon>Gunneridae</taxon>
        <taxon>Pentapetalae</taxon>
        <taxon>Caryophyllales</taxon>
        <taxon>Cactineae</taxon>
        <taxon>Cactaceae</taxon>
        <taxon>Cactoideae</taxon>
        <taxon>Echinocereeae</taxon>
        <taxon>Carnegiea</taxon>
    </lineage>
</organism>
<evidence type="ECO:0000313" key="3">
    <source>
        <dbReference type="Proteomes" id="UP001153076"/>
    </source>
</evidence>
<protein>
    <submittedName>
        <fullName evidence="2">Uncharacterized protein</fullName>
    </submittedName>
</protein>
<proteinExistence type="predicted"/>
<keyword evidence="3" id="KW-1185">Reference proteome</keyword>
<evidence type="ECO:0000313" key="2">
    <source>
        <dbReference type="EMBL" id="KAJ8445808.1"/>
    </source>
</evidence>
<comment type="caution">
    <text evidence="2">The sequence shown here is derived from an EMBL/GenBank/DDBJ whole genome shotgun (WGS) entry which is preliminary data.</text>
</comment>
<sequence>MYLFYLDRVEFKDDKVERWFPIAINWPTDKLKWTCNNTLKNWMRYKINKEYLLNPPQQLQQKSINVHIVHIAKENFKALYLSRMSQWRTKSQQQAQGDKTRQIQIQSSHPPTSWQLESMAKEKMQSKKRMDFTPPSFNLGISPEKVRCASCSLDITPTMVYYQRTCQPTENADNLGKSQGSIKQMHKVEKEKPQHRNAKGAHGITKQPMRKDLLEIQANKKGKKVVVRQLLKRIVKEMPFLCRTPFLKDYKEARNRLKRTQMMLEDYAFLSPDKFHPST</sequence>
<evidence type="ECO:0000256" key="1">
    <source>
        <dbReference type="SAM" id="MobiDB-lite"/>
    </source>
</evidence>
<gene>
    <name evidence="2" type="ORF">Cgig2_027889</name>
</gene>
<accession>A0A9Q1KLW4</accession>
<dbReference type="EMBL" id="JAKOGI010000070">
    <property type="protein sequence ID" value="KAJ8445808.1"/>
    <property type="molecule type" value="Genomic_DNA"/>
</dbReference>
<feature type="region of interest" description="Disordered" evidence="1">
    <location>
        <begin position="90"/>
        <end position="125"/>
    </location>
</feature>
<reference evidence="2" key="1">
    <citation type="submission" date="2022-04" db="EMBL/GenBank/DDBJ databases">
        <title>Carnegiea gigantea Genome sequencing and assembly v2.</title>
        <authorList>
            <person name="Copetti D."/>
            <person name="Sanderson M.J."/>
            <person name="Burquez A."/>
            <person name="Wojciechowski M.F."/>
        </authorList>
    </citation>
    <scope>NUCLEOTIDE SEQUENCE</scope>
    <source>
        <strain evidence="2">SGP5-SGP5p</strain>
        <tissue evidence="2">Aerial part</tissue>
    </source>
</reference>
<name>A0A9Q1KLW4_9CARY</name>
<dbReference type="Proteomes" id="UP001153076">
    <property type="component" value="Unassembled WGS sequence"/>
</dbReference>
<dbReference type="AlphaFoldDB" id="A0A9Q1KLW4"/>
<feature type="compositionally biased region" description="Polar residues" evidence="1">
    <location>
        <begin position="90"/>
        <end position="116"/>
    </location>
</feature>